<accession>A0A239PPP3</accession>
<sequence length="98" mass="11306">MKVVVTDAAFDDLLRIGQAIAQDNPARAATFVEELQACCERLGHAPRAFPLLPGHEERGVRRRPYRDYMIFYRIEVDAVEILHVIHGARDYERILFPE</sequence>
<reference evidence="3 4" key="1">
    <citation type="submission" date="2017-07" db="EMBL/GenBank/DDBJ databases">
        <authorList>
            <person name="Sun Z.S."/>
            <person name="Albrecht U."/>
            <person name="Echele G."/>
            <person name="Lee C.C."/>
        </authorList>
    </citation>
    <scope>NUCLEOTIDE SEQUENCE [LARGE SCALE GENOMIC DNA]</scope>
    <source>
        <strain evidence="3 4">CGMCC 1.12710</strain>
    </source>
</reference>
<keyword evidence="2" id="KW-1277">Toxin-antitoxin system</keyword>
<dbReference type="InterPro" id="IPR007712">
    <property type="entry name" value="RelE/ParE_toxin"/>
</dbReference>
<dbReference type="Proteomes" id="UP000198346">
    <property type="component" value="Unassembled WGS sequence"/>
</dbReference>
<dbReference type="InterPro" id="IPR051803">
    <property type="entry name" value="TA_system_RelE-like_toxin"/>
</dbReference>
<evidence type="ECO:0000256" key="2">
    <source>
        <dbReference type="ARBA" id="ARBA00022649"/>
    </source>
</evidence>
<dbReference type="RefSeq" id="WP_089411628.1">
    <property type="nucleotide sequence ID" value="NZ_FZQA01000002.1"/>
</dbReference>
<dbReference type="PANTHER" id="PTHR33755:SF6">
    <property type="entry name" value="PLASMID STABILIZATION SYSTEM PROTEIN"/>
    <property type="match status" value="1"/>
</dbReference>
<dbReference type="AlphaFoldDB" id="A0A239PPP3"/>
<name>A0A239PPP3_9PROT</name>
<evidence type="ECO:0000313" key="4">
    <source>
        <dbReference type="Proteomes" id="UP000198346"/>
    </source>
</evidence>
<dbReference type="OrthoDB" id="595470at2"/>
<evidence type="ECO:0000313" key="3">
    <source>
        <dbReference type="EMBL" id="SNT72100.1"/>
    </source>
</evidence>
<gene>
    <name evidence="3" type="ORF">SAMN06297382_1131</name>
</gene>
<comment type="similarity">
    <text evidence="1">Belongs to the RelE toxin family.</text>
</comment>
<dbReference type="Gene3D" id="3.30.2310.20">
    <property type="entry name" value="RelE-like"/>
    <property type="match status" value="1"/>
</dbReference>
<dbReference type="Pfam" id="PF05016">
    <property type="entry name" value="ParE_toxin"/>
    <property type="match status" value="1"/>
</dbReference>
<proteinExistence type="inferred from homology"/>
<evidence type="ECO:0000256" key="1">
    <source>
        <dbReference type="ARBA" id="ARBA00006226"/>
    </source>
</evidence>
<keyword evidence="4" id="KW-1185">Reference proteome</keyword>
<dbReference type="EMBL" id="FZQA01000002">
    <property type="protein sequence ID" value="SNT72100.1"/>
    <property type="molecule type" value="Genomic_DNA"/>
</dbReference>
<dbReference type="PANTHER" id="PTHR33755">
    <property type="entry name" value="TOXIN PARE1-RELATED"/>
    <property type="match status" value="1"/>
</dbReference>
<protein>
    <submittedName>
        <fullName evidence="3">Plasmid stabilization system protein ParE</fullName>
    </submittedName>
</protein>
<dbReference type="InterPro" id="IPR035093">
    <property type="entry name" value="RelE/ParE_toxin_dom_sf"/>
</dbReference>
<organism evidence="3 4">
    <name type="scientific">Amphiplicatus metriothermophilus</name>
    <dbReference type="NCBI Taxonomy" id="1519374"/>
    <lineage>
        <taxon>Bacteria</taxon>
        <taxon>Pseudomonadati</taxon>
        <taxon>Pseudomonadota</taxon>
        <taxon>Alphaproteobacteria</taxon>
        <taxon>Parvularculales</taxon>
        <taxon>Parvularculaceae</taxon>
        <taxon>Amphiplicatus</taxon>
    </lineage>
</organism>